<feature type="compositionally biased region" description="Low complexity" evidence="2">
    <location>
        <begin position="1133"/>
        <end position="1143"/>
    </location>
</feature>
<feature type="compositionally biased region" description="Polar residues" evidence="2">
    <location>
        <begin position="241"/>
        <end position="258"/>
    </location>
</feature>
<feature type="compositionally biased region" description="Pro residues" evidence="2">
    <location>
        <begin position="1111"/>
        <end position="1132"/>
    </location>
</feature>
<dbReference type="GO" id="GO:0036064">
    <property type="term" value="C:ciliary basal body"/>
    <property type="evidence" value="ECO:0007669"/>
    <property type="project" value="TreeGrafter"/>
</dbReference>
<dbReference type="PANTHER" id="PTHR15721:SF2">
    <property type="entry name" value="PROTEIN TALPID3"/>
    <property type="match status" value="1"/>
</dbReference>
<feature type="region of interest" description="Disordered" evidence="2">
    <location>
        <begin position="659"/>
        <end position="687"/>
    </location>
</feature>
<evidence type="ECO:0000256" key="2">
    <source>
        <dbReference type="SAM" id="MobiDB-lite"/>
    </source>
</evidence>
<evidence type="ECO:0000256" key="1">
    <source>
        <dbReference type="SAM" id="Coils"/>
    </source>
</evidence>
<feature type="compositionally biased region" description="Pro residues" evidence="2">
    <location>
        <begin position="999"/>
        <end position="1015"/>
    </location>
</feature>
<reference evidence="3" key="3">
    <citation type="submission" date="2025-09" db="UniProtKB">
        <authorList>
            <consortium name="Ensembl"/>
        </authorList>
    </citation>
    <scope>IDENTIFICATION</scope>
</reference>
<proteinExistence type="predicted"/>
<feature type="region of interest" description="Disordered" evidence="2">
    <location>
        <begin position="28"/>
        <end position="62"/>
    </location>
</feature>
<feature type="coiled-coil region" evidence="1">
    <location>
        <begin position="473"/>
        <end position="500"/>
    </location>
</feature>
<dbReference type="GO" id="GO:0007224">
    <property type="term" value="P:smoothened signaling pathway"/>
    <property type="evidence" value="ECO:0007669"/>
    <property type="project" value="InterPro"/>
</dbReference>
<feature type="compositionally biased region" description="Pro residues" evidence="2">
    <location>
        <begin position="428"/>
        <end position="437"/>
    </location>
</feature>
<feature type="compositionally biased region" description="Basic and acidic residues" evidence="2">
    <location>
        <begin position="299"/>
        <end position="312"/>
    </location>
</feature>
<accession>A0AAY3ZXQ2</accession>
<reference evidence="3" key="2">
    <citation type="submission" date="2025-08" db="UniProtKB">
        <authorList>
            <consortium name="Ensembl"/>
        </authorList>
    </citation>
    <scope>IDENTIFICATION</scope>
</reference>
<feature type="region of interest" description="Disordered" evidence="2">
    <location>
        <begin position="576"/>
        <end position="609"/>
    </location>
</feature>
<feature type="compositionally biased region" description="Polar residues" evidence="2">
    <location>
        <begin position="314"/>
        <end position="337"/>
    </location>
</feature>
<protein>
    <recommendedName>
        <fullName evidence="5">Protein TALPID3</fullName>
    </recommendedName>
</protein>
<keyword evidence="1" id="KW-0175">Coiled coil</keyword>
<feature type="compositionally biased region" description="Polar residues" evidence="2">
    <location>
        <begin position="1296"/>
        <end position="1307"/>
    </location>
</feature>
<dbReference type="Proteomes" id="UP000694580">
    <property type="component" value="Chromosome 1"/>
</dbReference>
<feature type="region of interest" description="Disordered" evidence="2">
    <location>
        <begin position="1397"/>
        <end position="1423"/>
    </location>
</feature>
<feature type="compositionally biased region" description="Polar residues" evidence="2">
    <location>
        <begin position="664"/>
        <end position="680"/>
    </location>
</feature>
<feature type="compositionally biased region" description="Basic and acidic residues" evidence="2">
    <location>
        <begin position="1346"/>
        <end position="1377"/>
    </location>
</feature>
<feature type="compositionally biased region" description="Basic and acidic residues" evidence="2">
    <location>
        <begin position="1081"/>
        <end position="1095"/>
    </location>
</feature>
<feature type="region of interest" description="Disordered" evidence="2">
    <location>
        <begin position="229"/>
        <end position="360"/>
    </location>
</feature>
<name>A0AAY3ZXQ2_9TELE</name>
<feature type="compositionally biased region" description="Basic and acidic residues" evidence="2">
    <location>
        <begin position="259"/>
        <end position="270"/>
    </location>
</feature>
<organism evidence="3 4">
    <name type="scientific">Denticeps clupeoides</name>
    <name type="common">denticle herring</name>
    <dbReference type="NCBI Taxonomy" id="299321"/>
    <lineage>
        <taxon>Eukaryota</taxon>
        <taxon>Metazoa</taxon>
        <taxon>Chordata</taxon>
        <taxon>Craniata</taxon>
        <taxon>Vertebrata</taxon>
        <taxon>Euteleostomi</taxon>
        <taxon>Actinopterygii</taxon>
        <taxon>Neopterygii</taxon>
        <taxon>Teleostei</taxon>
        <taxon>Clupei</taxon>
        <taxon>Clupeiformes</taxon>
        <taxon>Denticipitoidei</taxon>
        <taxon>Denticipitidae</taxon>
        <taxon>Denticeps</taxon>
    </lineage>
</organism>
<feature type="coiled-coil region" evidence="1">
    <location>
        <begin position="155"/>
        <end position="210"/>
    </location>
</feature>
<dbReference type="GeneTree" id="ENSGT00390000012397"/>
<dbReference type="InterPro" id="IPR029246">
    <property type="entry name" value="TALPID3"/>
</dbReference>
<dbReference type="Pfam" id="PF15324">
    <property type="entry name" value="TALPID3"/>
    <property type="match status" value="1"/>
</dbReference>
<feature type="compositionally biased region" description="Low complexity" evidence="2">
    <location>
        <begin position="456"/>
        <end position="465"/>
    </location>
</feature>
<feature type="region of interest" description="Disordered" evidence="2">
    <location>
        <begin position="982"/>
        <end position="1155"/>
    </location>
</feature>
<feature type="compositionally biased region" description="Polar residues" evidence="2">
    <location>
        <begin position="1316"/>
        <end position="1325"/>
    </location>
</feature>
<evidence type="ECO:0000313" key="3">
    <source>
        <dbReference type="Ensembl" id="ENSDCDP00010000360.1"/>
    </source>
</evidence>
<evidence type="ECO:0000313" key="4">
    <source>
        <dbReference type="Proteomes" id="UP000694580"/>
    </source>
</evidence>
<reference evidence="3 4" key="1">
    <citation type="submission" date="2020-06" db="EMBL/GenBank/DDBJ databases">
        <authorList>
            <consortium name="Wellcome Sanger Institute Data Sharing"/>
        </authorList>
    </citation>
    <scope>NUCLEOTIDE SEQUENCE [LARGE SCALE GENOMIC DNA]</scope>
</reference>
<feature type="region of interest" description="Disordered" evidence="2">
    <location>
        <begin position="106"/>
        <end position="131"/>
    </location>
</feature>
<feature type="region of interest" description="Disordered" evidence="2">
    <location>
        <begin position="1226"/>
        <end position="1379"/>
    </location>
</feature>
<dbReference type="GO" id="GO:0005814">
    <property type="term" value="C:centriole"/>
    <property type="evidence" value="ECO:0007669"/>
    <property type="project" value="TreeGrafter"/>
</dbReference>
<keyword evidence="4" id="KW-1185">Reference proteome</keyword>
<gene>
    <name evidence="3" type="primary">kiaa0586</name>
</gene>
<evidence type="ECO:0008006" key="5">
    <source>
        <dbReference type="Google" id="ProtNLM"/>
    </source>
</evidence>
<feature type="compositionally biased region" description="Pro residues" evidence="2">
    <location>
        <begin position="1059"/>
        <end position="1077"/>
    </location>
</feature>
<feature type="region of interest" description="Disordered" evidence="2">
    <location>
        <begin position="1191"/>
        <end position="1210"/>
    </location>
</feature>
<dbReference type="Ensembl" id="ENSDCDT00010000369.1">
    <property type="protein sequence ID" value="ENSDCDP00010000360.1"/>
    <property type="gene ID" value="ENSDCDG00010000176.1"/>
</dbReference>
<feature type="compositionally biased region" description="Polar residues" evidence="2">
    <location>
        <begin position="113"/>
        <end position="126"/>
    </location>
</feature>
<feature type="region of interest" description="Disordered" evidence="2">
    <location>
        <begin position="420"/>
        <end position="471"/>
    </location>
</feature>
<sequence length="1423" mass="153533">MDEKSKPPSQMLVPIPATYASGTRIKEIDKKCQKPRNKIPENSTLAEQLEGSGNKDSGADLLISKYDTGSKGTVLAALKQRSHGAPVRREVKIKLLDKAAEVLNTEQPVVGPQSAQSTDPQASSGSAPGDSVTASAAAAATAAAIAATVPLMKARSDMESLMSQVAAELRRLQEAGRGQQQGVSGASERVAQLEQELRSLTQQRLQHLEHVQSQQLELQTRLVSSALEGVSGRGPLPAHPIQSSSSSHVATTLPTNKSGQERVLRNELMEGHQGYQRRQTRSPLDTPAPRKVIPLPTHWNKETDKGNGRLREGTLNNQRSPGRSAQSVGVKSVTMATGNREPEQSRVHHPLSEAPHSHTSLTGDLEMGKRIHGSTPGPGADQSLGTIVKKASEMLQDLGRIKSEMQDLLTRDVLPVTSSENGSYPADYAPPAPPPPAAVSMTAPGAAEAALPRPSPLSRPSLLQTSPPPQSMFEDAERVLKQVQRSRKVLEENLQAVLRARNGETLHSHLEALSNNRDPAEQLRIKRTVDAWISSFSKDIKDEVAGEESLRDLGKDAGTAAIPVQKNRDTVLHRQPRARPLRGHPAAAKAKPQQLRQHQARTEKQSKQEDEDYLAKIYGKALYEGHRRTLKKGPYLRFNSPSPKNKAPRPKVIESVKGVKMKSSKTQTSLFPAPPTSTAQARVPPEPQFLFSPSAPAGQQDPASPLQGYLIPMAIPLGQPRVDGHAPQPSRVIISNRPVTVTTSYTPKVDPAPCKPNVLLLEVKSDHGKRHPPQLQVQVQPSINIDSFSSSNAIISPHPTLPPPNIQTAGGVQEQLEEEEESGFPGTHFLAVADITQESEADSHLRHAPIELNGLPSPPATLYLGPAFPPQPPEPAPLTEPILSTIRQRETMENRLVDWVEQQLMARVITEMYSLHIQTDPASHSEPEDSVASDIVEAAGGGGVQLFVDAGAPVDSALIRQCVDEALAETIAVMLGQRAEQHEPIAPNSQTNAQQEPVVPTPVPTPEPSLRPSPKPLSRGQSPVHTPESSEQSSPVQPPRDTQTSDPQPAPPVVEHSPVPTPYVTPVPSPPRVPTPSPELSQKEEELQSEKEEPLQPRPVIMPGLKEGHTPVPPSPPLISRPEIPPALPPALSPSLTEESSSTVPISDTDFPGTQISDGELLLSKIGSDRALQGHTLVQPNLNISFSSSLHGVLDMDDDPSSEGQVAPLPSVHSYHESILTLLSRNEEAPLIQDPSQFERSSEDDCSAGEQSEGQRPNMAGIEESLLTKHSLLERPGGQELSPGESAILIEDSPSRYPQTQLGTQSAAPPPPHRAPTSTHQSPHQEQADESAVGAVNRPVPIMVRQYEERTHVEKEKSESHFQISHDDTEGFFEDKPNGASVLARDGQSSTMAIHLPSTQPEERSDSISTLEGDADSSINEIF</sequence>
<dbReference type="PANTHER" id="PTHR15721">
    <property type="entry name" value="KIAA0586 PROTEIN"/>
    <property type="match status" value="1"/>
</dbReference>